<dbReference type="InterPro" id="IPR040445">
    <property type="entry name" value="Kir_TM"/>
</dbReference>
<evidence type="ECO:0000256" key="15">
    <source>
        <dbReference type="ARBA" id="ARBA00053687"/>
    </source>
</evidence>
<comment type="similarity">
    <text evidence="19">Belongs to the inward rectifier-type potassium channel (TC 1.A.2.1) family.</text>
</comment>
<evidence type="ECO:0000256" key="21">
    <source>
        <dbReference type="SAM" id="Phobius"/>
    </source>
</evidence>
<comment type="caution">
    <text evidence="24">The sequence shown here is derived from an EMBL/GenBank/DDBJ whole genome shotgun (WGS) entry which is preliminary data.</text>
</comment>
<keyword evidence="6" id="KW-0597">Phosphoprotein</keyword>
<name>A0AAV7LHH2_PLEWA</name>
<dbReference type="InterPro" id="IPR014756">
    <property type="entry name" value="Ig_E-set"/>
</dbReference>
<evidence type="ECO:0000256" key="2">
    <source>
        <dbReference type="ARBA" id="ARBA00004236"/>
    </source>
</evidence>
<dbReference type="GO" id="GO:0034765">
    <property type="term" value="P:regulation of monoatomic ion transmembrane transport"/>
    <property type="evidence" value="ECO:0007669"/>
    <property type="project" value="TreeGrafter"/>
</dbReference>
<dbReference type="SUPFAM" id="SSF81296">
    <property type="entry name" value="E set domains"/>
    <property type="match status" value="1"/>
</dbReference>
<comment type="function">
    <text evidence="15">Inward rectifier potassium channels are characterized by a greater tendency to allow potassium to flow into the cell rather than out of it. Their voltage dependence is regulated by the concentration of extracellular potassium; as external potassium is raised, the voltage range of the channel opening shifts to more positive voltages. The inward rectification is mainly due to the blockage of outward current by internal magnesium. KCNJ13 has a very low single channel conductance, low sensitivity to block by external barium and cesium, and no dependence of its inward rectification properties on the internal blocking particle magnesium.</text>
</comment>
<protein>
    <recommendedName>
        <fullName evidence="16">Inward rectifier potassium channel 13</fullName>
    </recommendedName>
    <alternativeName>
        <fullName evidence="18">Inward rectifier K(+) channel Kir7.1</fullName>
    </alternativeName>
    <alternativeName>
        <fullName evidence="17">Potassium channel, inwardly rectifying subfamily J member 13</fullName>
    </alternativeName>
</protein>
<dbReference type="SUPFAM" id="SSF81324">
    <property type="entry name" value="Voltage-gated potassium channels"/>
    <property type="match status" value="1"/>
</dbReference>
<dbReference type="GO" id="GO:0005242">
    <property type="term" value="F:inward rectifier potassium channel activity"/>
    <property type="evidence" value="ECO:0007669"/>
    <property type="project" value="InterPro"/>
</dbReference>
<evidence type="ECO:0000256" key="1">
    <source>
        <dbReference type="ARBA" id="ARBA00004141"/>
    </source>
</evidence>
<keyword evidence="25" id="KW-1185">Reference proteome</keyword>
<dbReference type="PANTHER" id="PTHR11767">
    <property type="entry name" value="INWARD RECTIFIER POTASSIUM CHANNEL"/>
    <property type="match status" value="1"/>
</dbReference>
<organism evidence="24 25">
    <name type="scientific">Pleurodeles waltl</name>
    <name type="common">Iberian ribbed newt</name>
    <dbReference type="NCBI Taxonomy" id="8319"/>
    <lineage>
        <taxon>Eukaryota</taxon>
        <taxon>Metazoa</taxon>
        <taxon>Chordata</taxon>
        <taxon>Craniata</taxon>
        <taxon>Vertebrata</taxon>
        <taxon>Euteleostomi</taxon>
        <taxon>Amphibia</taxon>
        <taxon>Batrachia</taxon>
        <taxon>Caudata</taxon>
        <taxon>Salamandroidea</taxon>
        <taxon>Salamandridae</taxon>
        <taxon>Pleurodelinae</taxon>
        <taxon>Pleurodeles</taxon>
    </lineage>
</organism>
<evidence type="ECO:0000256" key="4">
    <source>
        <dbReference type="ARBA" id="ARBA00022475"/>
    </source>
</evidence>
<gene>
    <name evidence="24" type="ORF">NDU88_003069</name>
</gene>
<proteinExistence type="inferred from homology"/>
<feature type="transmembrane region" description="Helical" evidence="21">
    <location>
        <begin position="145"/>
        <end position="168"/>
    </location>
</feature>
<keyword evidence="9 19" id="KW-0630">Potassium</keyword>
<evidence type="ECO:0000259" key="23">
    <source>
        <dbReference type="Pfam" id="PF17655"/>
    </source>
</evidence>
<dbReference type="GO" id="GO:1990573">
    <property type="term" value="P:potassium ion import across plasma membrane"/>
    <property type="evidence" value="ECO:0007669"/>
    <property type="project" value="TreeGrafter"/>
</dbReference>
<dbReference type="PRINTS" id="PR01679">
    <property type="entry name" value="KIR7CHANNEL"/>
</dbReference>
<dbReference type="PRINTS" id="PR01320">
    <property type="entry name" value="KIRCHANNEL"/>
</dbReference>
<evidence type="ECO:0000256" key="8">
    <source>
        <dbReference type="ARBA" id="ARBA00022882"/>
    </source>
</evidence>
<dbReference type="FunFam" id="1.10.287.70:FF:000081">
    <property type="entry name" value="inward rectifier potassium channel 13 isoform X1"/>
    <property type="match status" value="1"/>
</dbReference>
<keyword evidence="7 19" id="KW-0812">Transmembrane</keyword>
<feature type="domain" description="Potassium channel inwardly rectifying transmembrane" evidence="22">
    <location>
        <begin position="110"/>
        <end position="253"/>
    </location>
</feature>
<keyword evidence="10 21" id="KW-1133">Transmembrane helix</keyword>
<feature type="non-terminal residue" evidence="24">
    <location>
        <position position="1"/>
    </location>
</feature>
<evidence type="ECO:0000313" key="24">
    <source>
        <dbReference type="EMBL" id="KAJ1089929.1"/>
    </source>
</evidence>
<evidence type="ECO:0000256" key="9">
    <source>
        <dbReference type="ARBA" id="ARBA00022958"/>
    </source>
</evidence>
<dbReference type="Gene3D" id="2.60.40.1400">
    <property type="entry name" value="G protein-activated inward rectifier potassium channel 1"/>
    <property type="match status" value="1"/>
</dbReference>
<evidence type="ECO:0000313" key="25">
    <source>
        <dbReference type="Proteomes" id="UP001066276"/>
    </source>
</evidence>
<dbReference type="InterPro" id="IPR013518">
    <property type="entry name" value="K_chnl_inward-rec_Kir_cyto"/>
</dbReference>
<evidence type="ECO:0000256" key="17">
    <source>
        <dbReference type="ARBA" id="ARBA00080033"/>
    </source>
</evidence>
<keyword evidence="13 19" id="KW-0407">Ion channel</keyword>
<dbReference type="Pfam" id="PF17655">
    <property type="entry name" value="IRK_C"/>
    <property type="match status" value="1"/>
</dbReference>
<evidence type="ECO:0000256" key="7">
    <source>
        <dbReference type="ARBA" id="ARBA00022692"/>
    </source>
</evidence>
<dbReference type="EMBL" id="JANPWB010000015">
    <property type="protein sequence ID" value="KAJ1089929.1"/>
    <property type="molecule type" value="Genomic_DNA"/>
</dbReference>
<feature type="domain" description="Inward rectifier potassium channel C-terminal" evidence="23">
    <location>
        <begin position="260"/>
        <end position="415"/>
    </location>
</feature>
<dbReference type="AlphaFoldDB" id="A0AAV7LHH2"/>
<dbReference type="InterPro" id="IPR016449">
    <property type="entry name" value="K_chnl_inward-rec_Kir"/>
</dbReference>
<dbReference type="Gene3D" id="1.10.287.70">
    <property type="match status" value="1"/>
</dbReference>
<evidence type="ECO:0000256" key="18">
    <source>
        <dbReference type="ARBA" id="ARBA00080232"/>
    </source>
</evidence>
<keyword evidence="4" id="KW-1003">Cell membrane</keyword>
<sequence length="449" mass="50201">DRVEEPRPPAVSGRGTRTARTRNGETDCFSVGCERPFTLNWAVNGSQQHCTHSATATIDQTSRCVRNSKEPNNQNSRASELIRGKTDKMDGMNSKTYASSLLPLRSHRLVTKDGRSLLRVDVTQGRSMAYLRDIWGVLLDMRWRWMMVAFSASFLLHWLVFAIFWYLLAEMNGDLEVDHDTPPENHTICVKYITSFTAAFSFSLETQLTIGYGTMFPSADCPSAIALLALEMLLGLMLEAFVTGVFVAKIARPKNRASSIRFTDSAVVAHVDGRPRLMFQVANARPSPLTDVRVTAVLYQESENSPLHQTTVDFQMDSVGPECPFFTFPLIYFHSITQSSPLAPLLQREEPPYFELVVFLSATQESSGETCQQRTSYLHSEILPGHCFAPVLTRSAKGKYQITMDNFGKTIPEPTAAMNPKIVNRTELELCMNGQPADTFLICETNLGE</sequence>
<evidence type="ECO:0000256" key="19">
    <source>
        <dbReference type="RuleBase" id="RU003822"/>
    </source>
</evidence>
<feature type="transmembrane region" description="Helical" evidence="21">
    <location>
        <begin position="224"/>
        <end position="248"/>
    </location>
</feature>
<evidence type="ECO:0000256" key="5">
    <source>
        <dbReference type="ARBA" id="ARBA00022538"/>
    </source>
</evidence>
<evidence type="ECO:0000256" key="10">
    <source>
        <dbReference type="ARBA" id="ARBA00022989"/>
    </source>
</evidence>
<feature type="region of interest" description="Disordered" evidence="20">
    <location>
        <begin position="1"/>
        <end position="24"/>
    </location>
</feature>
<dbReference type="InterPro" id="IPR041647">
    <property type="entry name" value="IRK_C"/>
</dbReference>
<comment type="subcellular location">
    <subcellularLocation>
        <location evidence="2">Cell membrane</location>
    </subcellularLocation>
    <subcellularLocation>
        <location evidence="1 19">Membrane</location>
        <topology evidence="1 19">Multi-pass membrane protein</topology>
    </subcellularLocation>
</comment>
<keyword evidence="12 21" id="KW-0472">Membrane</keyword>
<evidence type="ECO:0000256" key="14">
    <source>
        <dbReference type="ARBA" id="ARBA00034430"/>
    </source>
</evidence>
<evidence type="ECO:0000256" key="3">
    <source>
        <dbReference type="ARBA" id="ARBA00022448"/>
    </source>
</evidence>
<keyword evidence="3 19" id="KW-0813">Transport</keyword>
<accession>A0AAV7LHH2</accession>
<evidence type="ECO:0000256" key="13">
    <source>
        <dbReference type="ARBA" id="ARBA00023303"/>
    </source>
</evidence>
<dbReference type="PANTHER" id="PTHR11767:SF3">
    <property type="entry name" value="INWARD RECTIFIER POTASSIUM CHANNEL 13"/>
    <property type="match status" value="1"/>
</dbReference>
<evidence type="ECO:0000256" key="11">
    <source>
        <dbReference type="ARBA" id="ARBA00023065"/>
    </source>
</evidence>
<keyword evidence="8 19" id="KW-0851">Voltage-gated channel</keyword>
<evidence type="ECO:0000259" key="22">
    <source>
        <dbReference type="Pfam" id="PF01007"/>
    </source>
</evidence>
<evidence type="ECO:0000256" key="12">
    <source>
        <dbReference type="ARBA" id="ARBA00023136"/>
    </source>
</evidence>
<dbReference type="InterPro" id="IPR008062">
    <property type="entry name" value="KCNJ13"/>
</dbReference>
<keyword evidence="5 19" id="KW-0633">Potassium transport</keyword>
<dbReference type="GO" id="GO:0034702">
    <property type="term" value="C:monoatomic ion channel complex"/>
    <property type="evidence" value="ECO:0007669"/>
    <property type="project" value="UniProtKB-KW"/>
</dbReference>
<comment type="catalytic activity">
    <reaction evidence="14">
        <text>K(+)(in) = K(+)(out)</text>
        <dbReference type="Rhea" id="RHEA:29463"/>
        <dbReference type="ChEBI" id="CHEBI:29103"/>
    </reaction>
</comment>
<dbReference type="Proteomes" id="UP001066276">
    <property type="component" value="Chromosome 11"/>
</dbReference>
<dbReference type="FunFam" id="2.60.40.1400:FF:000004">
    <property type="entry name" value="inward rectifier potassium channel 13 isoform X1"/>
    <property type="match status" value="1"/>
</dbReference>
<evidence type="ECO:0000256" key="6">
    <source>
        <dbReference type="ARBA" id="ARBA00022553"/>
    </source>
</evidence>
<dbReference type="Pfam" id="PF01007">
    <property type="entry name" value="IRK"/>
    <property type="match status" value="1"/>
</dbReference>
<reference evidence="24" key="1">
    <citation type="journal article" date="2022" name="bioRxiv">
        <title>Sequencing and chromosome-scale assembly of the giantPleurodeles waltlgenome.</title>
        <authorList>
            <person name="Brown T."/>
            <person name="Elewa A."/>
            <person name="Iarovenko S."/>
            <person name="Subramanian E."/>
            <person name="Araus A.J."/>
            <person name="Petzold A."/>
            <person name="Susuki M."/>
            <person name="Suzuki K.-i.T."/>
            <person name="Hayashi T."/>
            <person name="Toyoda A."/>
            <person name="Oliveira C."/>
            <person name="Osipova E."/>
            <person name="Leigh N.D."/>
            <person name="Simon A."/>
            <person name="Yun M.H."/>
        </authorList>
    </citation>
    <scope>NUCLEOTIDE SEQUENCE</scope>
    <source>
        <strain evidence="24">20211129_DDA</strain>
        <tissue evidence="24">Liver</tissue>
    </source>
</reference>
<dbReference type="GO" id="GO:0005886">
    <property type="term" value="C:plasma membrane"/>
    <property type="evidence" value="ECO:0007669"/>
    <property type="project" value="UniProtKB-SubCell"/>
</dbReference>
<evidence type="ECO:0000256" key="20">
    <source>
        <dbReference type="SAM" id="MobiDB-lite"/>
    </source>
</evidence>
<keyword evidence="11 19" id="KW-0406">Ion transport</keyword>
<evidence type="ECO:0000256" key="16">
    <source>
        <dbReference type="ARBA" id="ARBA00067901"/>
    </source>
</evidence>